<dbReference type="AlphaFoldDB" id="A0A1C6UW88"/>
<evidence type="ECO:0000256" key="2">
    <source>
        <dbReference type="ARBA" id="ARBA00023002"/>
    </source>
</evidence>
<dbReference type="EMBL" id="FMHY01000002">
    <property type="protein sequence ID" value="SCL58280.1"/>
    <property type="molecule type" value="Genomic_DNA"/>
</dbReference>
<dbReference type="Pfam" id="PF13561">
    <property type="entry name" value="adh_short_C2"/>
    <property type="match status" value="1"/>
</dbReference>
<evidence type="ECO:0000313" key="4">
    <source>
        <dbReference type="Proteomes" id="UP000199696"/>
    </source>
</evidence>
<protein>
    <submittedName>
        <fullName evidence="3">NAD(P)-dependent dehydrogenase, short-chain alcohol dehydrogenase family</fullName>
    </submittedName>
</protein>
<dbReference type="GO" id="GO:0016491">
    <property type="term" value="F:oxidoreductase activity"/>
    <property type="evidence" value="ECO:0007669"/>
    <property type="project" value="UniProtKB-KW"/>
</dbReference>
<organism evidence="3 4">
    <name type="scientific">Micromonospora eburnea</name>
    <dbReference type="NCBI Taxonomy" id="227316"/>
    <lineage>
        <taxon>Bacteria</taxon>
        <taxon>Bacillati</taxon>
        <taxon>Actinomycetota</taxon>
        <taxon>Actinomycetes</taxon>
        <taxon>Micromonosporales</taxon>
        <taxon>Micromonosporaceae</taxon>
        <taxon>Micromonospora</taxon>
    </lineage>
</organism>
<accession>A0A1C6UW88</accession>
<dbReference type="InterPro" id="IPR036291">
    <property type="entry name" value="NAD(P)-bd_dom_sf"/>
</dbReference>
<evidence type="ECO:0000313" key="3">
    <source>
        <dbReference type="EMBL" id="SCL58280.1"/>
    </source>
</evidence>
<dbReference type="FunFam" id="3.40.50.720:FF:000084">
    <property type="entry name" value="Short-chain dehydrogenase reductase"/>
    <property type="match status" value="1"/>
</dbReference>
<name>A0A1C6UW88_9ACTN</name>
<dbReference type="InterPro" id="IPR020904">
    <property type="entry name" value="Sc_DH/Rdtase_CS"/>
</dbReference>
<dbReference type="PRINTS" id="PR00080">
    <property type="entry name" value="SDRFAMILY"/>
</dbReference>
<evidence type="ECO:0000256" key="1">
    <source>
        <dbReference type="ARBA" id="ARBA00006484"/>
    </source>
</evidence>
<dbReference type="PRINTS" id="PR00081">
    <property type="entry name" value="GDHRDH"/>
</dbReference>
<dbReference type="SUPFAM" id="SSF51735">
    <property type="entry name" value="NAD(P)-binding Rossmann-fold domains"/>
    <property type="match status" value="1"/>
</dbReference>
<dbReference type="PANTHER" id="PTHR43639:SF1">
    <property type="entry name" value="SHORT-CHAIN DEHYDROGENASE_REDUCTASE FAMILY PROTEIN"/>
    <property type="match status" value="1"/>
</dbReference>
<reference evidence="4" key="1">
    <citation type="submission" date="2016-06" db="EMBL/GenBank/DDBJ databases">
        <authorList>
            <person name="Varghese N."/>
            <person name="Submissions Spin"/>
        </authorList>
    </citation>
    <scope>NUCLEOTIDE SEQUENCE [LARGE SCALE GENOMIC DNA]</scope>
    <source>
        <strain evidence="4">DSM 44814</strain>
    </source>
</reference>
<dbReference type="CDD" id="cd05233">
    <property type="entry name" value="SDR_c"/>
    <property type="match status" value="1"/>
</dbReference>
<dbReference type="PANTHER" id="PTHR43639">
    <property type="entry name" value="OXIDOREDUCTASE, SHORT-CHAIN DEHYDROGENASE/REDUCTASE FAMILY (AFU_ORTHOLOGUE AFUA_5G02870)"/>
    <property type="match status" value="1"/>
</dbReference>
<comment type="similarity">
    <text evidence="1">Belongs to the short-chain dehydrogenases/reductases (SDR) family.</text>
</comment>
<sequence>MVTGATHRAQPNGTRHVLVTGASRGIGRAVAVRFAEAGDRVAVHYLGRAADAQRTMRLLPGDGHALIQGDLSSPQECRRVVEGAERALGGLDIVVNNAAVATSPALRHPVVGTDFATWAGMWRQFTDINLLGAAHVSWAAAQAMVAAAVRGRIINIGSRGAFRGELEHPAYAVTKAALHALGQSLAIALAPHGIAVTSIAPGFTATERVAERFGTEIPARITADSPFGRIATPDEVAAAVLYLASPEAEWASGAILDLNGASHLR</sequence>
<proteinExistence type="inferred from homology"/>
<dbReference type="Gene3D" id="3.40.50.720">
    <property type="entry name" value="NAD(P)-binding Rossmann-like Domain"/>
    <property type="match status" value="1"/>
</dbReference>
<dbReference type="Proteomes" id="UP000199696">
    <property type="component" value="Unassembled WGS sequence"/>
</dbReference>
<dbReference type="InterPro" id="IPR002347">
    <property type="entry name" value="SDR_fam"/>
</dbReference>
<keyword evidence="2" id="KW-0560">Oxidoreductase</keyword>
<dbReference type="PROSITE" id="PS00061">
    <property type="entry name" value="ADH_SHORT"/>
    <property type="match status" value="1"/>
</dbReference>
<keyword evidence="4" id="KW-1185">Reference proteome</keyword>
<gene>
    <name evidence="3" type="ORF">GA0070604_3796</name>
</gene>
<dbReference type="STRING" id="227316.GA0070604_3796"/>